<dbReference type="AlphaFoldDB" id="M4B7M8"/>
<name>M4B7M8_HYAAE</name>
<accession>M4B7M8</accession>
<dbReference type="HOGENOM" id="CLU_2502711_0_0_1"/>
<dbReference type="EMBL" id="JH597876">
    <property type="status" value="NOT_ANNOTATED_CDS"/>
    <property type="molecule type" value="Genomic_DNA"/>
</dbReference>
<dbReference type="InParanoid" id="M4B7M8"/>
<protein>
    <submittedName>
        <fullName evidence="1">Uncharacterized protein</fullName>
    </submittedName>
</protein>
<proteinExistence type="predicted"/>
<keyword evidence="2" id="KW-1185">Reference proteome</keyword>
<reference evidence="2" key="1">
    <citation type="journal article" date="2010" name="Science">
        <title>Signatures of adaptation to obligate biotrophy in the Hyaloperonospora arabidopsidis genome.</title>
        <authorList>
            <person name="Baxter L."/>
            <person name="Tripathy S."/>
            <person name="Ishaque N."/>
            <person name="Boot N."/>
            <person name="Cabral A."/>
            <person name="Kemen E."/>
            <person name="Thines M."/>
            <person name="Ah-Fong A."/>
            <person name="Anderson R."/>
            <person name="Badejoko W."/>
            <person name="Bittner-Eddy P."/>
            <person name="Boore J.L."/>
            <person name="Chibucos M.C."/>
            <person name="Coates M."/>
            <person name="Dehal P."/>
            <person name="Delehaunty K."/>
            <person name="Dong S."/>
            <person name="Downton P."/>
            <person name="Dumas B."/>
            <person name="Fabro G."/>
            <person name="Fronick C."/>
            <person name="Fuerstenberg S.I."/>
            <person name="Fulton L."/>
            <person name="Gaulin E."/>
            <person name="Govers F."/>
            <person name="Hughes L."/>
            <person name="Humphray S."/>
            <person name="Jiang R.H."/>
            <person name="Judelson H."/>
            <person name="Kamoun S."/>
            <person name="Kyung K."/>
            <person name="Meijer H."/>
            <person name="Minx P."/>
            <person name="Morris P."/>
            <person name="Nelson J."/>
            <person name="Phuntumart V."/>
            <person name="Qutob D."/>
            <person name="Rehmany A."/>
            <person name="Rougon-Cardoso A."/>
            <person name="Ryden P."/>
            <person name="Torto-Alalibo T."/>
            <person name="Studholme D."/>
            <person name="Wang Y."/>
            <person name="Win J."/>
            <person name="Wood J."/>
            <person name="Clifton S.W."/>
            <person name="Rogers J."/>
            <person name="Van den Ackerveken G."/>
            <person name="Jones J.D."/>
            <person name="McDowell J.M."/>
            <person name="Beynon J."/>
            <person name="Tyler B.M."/>
        </authorList>
    </citation>
    <scope>NUCLEOTIDE SEQUENCE [LARGE SCALE GENOMIC DNA]</scope>
    <source>
        <strain evidence="2">Emoy2</strain>
    </source>
</reference>
<dbReference type="VEuPathDB" id="FungiDB:HpaG802280"/>
<dbReference type="EnsemblProtists" id="HpaT802280">
    <property type="protein sequence ID" value="HpaP802280"/>
    <property type="gene ID" value="HpaG802280"/>
</dbReference>
<evidence type="ECO:0000313" key="1">
    <source>
        <dbReference type="EnsemblProtists" id="HpaP802280"/>
    </source>
</evidence>
<organism evidence="1 2">
    <name type="scientific">Hyaloperonospora arabidopsidis (strain Emoy2)</name>
    <name type="common">Downy mildew agent</name>
    <name type="synonym">Peronospora arabidopsidis</name>
    <dbReference type="NCBI Taxonomy" id="559515"/>
    <lineage>
        <taxon>Eukaryota</taxon>
        <taxon>Sar</taxon>
        <taxon>Stramenopiles</taxon>
        <taxon>Oomycota</taxon>
        <taxon>Peronosporomycetes</taxon>
        <taxon>Peronosporales</taxon>
        <taxon>Peronosporaceae</taxon>
        <taxon>Hyaloperonospora</taxon>
    </lineage>
</organism>
<sequence length="86" mass="9184">MGWFQLALCGSSVNTISCNSRFEVMSAVRGEGRKTLLWTRSNRKPSATPSLKSTCTLLGSAFVSAFSCHSSSTMSLPSVKAVCALF</sequence>
<reference evidence="1" key="2">
    <citation type="submission" date="2015-06" db="UniProtKB">
        <authorList>
            <consortium name="EnsemblProtists"/>
        </authorList>
    </citation>
    <scope>IDENTIFICATION</scope>
    <source>
        <strain evidence="1">Emoy2</strain>
    </source>
</reference>
<evidence type="ECO:0000313" key="2">
    <source>
        <dbReference type="Proteomes" id="UP000011713"/>
    </source>
</evidence>
<dbReference type="Proteomes" id="UP000011713">
    <property type="component" value="Unassembled WGS sequence"/>
</dbReference>